<feature type="compositionally biased region" description="Low complexity" evidence="1">
    <location>
        <begin position="288"/>
        <end position="327"/>
    </location>
</feature>
<feature type="compositionally biased region" description="Basic residues" evidence="1">
    <location>
        <begin position="104"/>
        <end position="113"/>
    </location>
</feature>
<reference evidence="2" key="2">
    <citation type="submission" date="2015-03" db="UniProtKB">
        <authorList>
            <consortium name="EnsemblPlants"/>
        </authorList>
    </citation>
    <scope>IDENTIFICATION</scope>
</reference>
<feature type="compositionally biased region" description="Polar residues" evidence="1">
    <location>
        <begin position="273"/>
        <end position="287"/>
    </location>
</feature>
<dbReference type="PANTHER" id="PTHR33223:SF11">
    <property type="entry name" value="ELEMENT PROTEIN, PUTATIVE-RELATED"/>
    <property type="match status" value="1"/>
</dbReference>
<dbReference type="Proteomes" id="UP000032141">
    <property type="component" value="Chromosome C6"/>
</dbReference>
<protein>
    <recommendedName>
        <fullName evidence="4">Retrotransposon gag domain-containing protein</fullName>
    </recommendedName>
</protein>
<keyword evidence="3" id="KW-1185">Reference proteome</keyword>
<dbReference type="EnsemblPlants" id="Bo6g026500.1">
    <property type="protein sequence ID" value="Bo6g026500.1"/>
    <property type="gene ID" value="Bo6g026500"/>
</dbReference>
<dbReference type="STRING" id="109376.A0A0D3CQ49"/>
<feature type="compositionally biased region" description="Basic and acidic residues" evidence="1">
    <location>
        <begin position="481"/>
        <end position="492"/>
    </location>
</feature>
<dbReference type="HOGENOM" id="CLU_366988_0_0_1"/>
<dbReference type="AlphaFoldDB" id="A0A0D3CQ49"/>
<reference evidence="2 3" key="1">
    <citation type="journal article" date="2014" name="Genome Biol.">
        <title>Transcriptome and methylome profiling reveals relics of genome dominance in the mesopolyploid Brassica oleracea.</title>
        <authorList>
            <person name="Parkin I.A."/>
            <person name="Koh C."/>
            <person name="Tang H."/>
            <person name="Robinson S.J."/>
            <person name="Kagale S."/>
            <person name="Clarke W.E."/>
            <person name="Town C.D."/>
            <person name="Nixon J."/>
            <person name="Krishnakumar V."/>
            <person name="Bidwell S.L."/>
            <person name="Denoeud F."/>
            <person name="Belcram H."/>
            <person name="Links M.G."/>
            <person name="Just J."/>
            <person name="Clarke C."/>
            <person name="Bender T."/>
            <person name="Huebert T."/>
            <person name="Mason A.S."/>
            <person name="Pires J.C."/>
            <person name="Barker G."/>
            <person name="Moore J."/>
            <person name="Walley P.G."/>
            <person name="Manoli S."/>
            <person name="Batley J."/>
            <person name="Edwards D."/>
            <person name="Nelson M.N."/>
            <person name="Wang X."/>
            <person name="Paterson A.H."/>
            <person name="King G."/>
            <person name="Bancroft I."/>
            <person name="Chalhoub B."/>
            <person name="Sharpe A.G."/>
        </authorList>
    </citation>
    <scope>NUCLEOTIDE SEQUENCE</scope>
    <source>
        <strain evidence="2 3">cv. TO1000</strain>
    </source>
</reference>
<name>A0A0D3CQ49_BRAOL</name>
<feature type="region of interest" description="Disordered" evidence="1">
    <location>
        <begin position="1"/>
        <end position="23"/>
    </location>
</feature>
<evidence type="ECO:0000256" key="1">
    <source>
        <dbReference type="SAM" id="MobiDB-lite"/>
    </source>
</evidence>
<evidence type="ECO:0000313" key="3">
    <source>
        <dbReference type="Proteomes" id="UP000032141"/>
    </source>
</evidence>
<feature type="region of interest" description="Disordered" evidence="1">
    <location>
        <begin position="271"/>
        <end position="332"/>
    </location>
</feature>
<evidence type="ECO:0000313" key="2">
    <source>
        <dbReference type="EnsemblPlants" id="Bo6g026500.1"/>
    </source>
</evidence>
<dbReference type="eggNOG" id="KOG0017">
    <property type="taxonomic scope" value="Eukaryota"/>
</dbReference>
<accession>A0A0D3CQ49</accession>
<dbReference type="Gramene" id="Bo6g026500.1">
    <property type="protein sequence ID" value="Bo6g026500.1"/>
    <property type="gene ID" value="Bo6g026500"/>
</dbReference>
<evidence type="ECO:0008006" key="4">
    <source>
        <dbReference type="Google" id="ProtNLM"/>
    </source>
</evidence>
<proteinExistence type="predicted"/>
<feature type="region of interest" description="Disordered" evidence="1">
    <location>
        <begin position="481"/>
        <end position="501"/>
    </location>
</feature>
<sequence length="760" mass="86573">MKRGFMGSSKKEHADSRTIPSNDTIQLVSDTTVHHGTVYSNTVHRSTFHPGTIHPTSIDTVHPPSIDTVHLVSIDTVHPDTVHYNTVHPDTIHSNTVYPDTVHPRQRRSHSQQRRTVINAQGDVIPDVIAVAEMNDFDLSREWYDWIGQDPFQGLSHQDPRNHIEELEDLVSRSEQNEVSEYHMLCKIFPYSICGDAFRWFSQVQPGSLTSWDDIERAFLYKFLDDAEATREKEKNDKWDMFLASLDAEYMIPVQLLDDITAKRDEQHVSGELSKSWTSTSTDGRTLTSTDGKTSMSTDGTTSTSTDGTTSTLIDGTTSTSTNGTNSMSIDDVEKEITMEDFLDLEEFLELEDGEKFDDLDSSREASHLAVPKHQRPPIWTEEADGLHNRVKRIHDHVKIVVPCAVFEAESPIPPDRSMKFSSYIEVLDLSCKADLSNRHQPYTIERHQQTASIDIITSPSIDTRRVSELKEFDVCGNLRDGETTTRSDKSGGKKRKNWKKRKRIMGDSQLSLIPRFSDGVRKSRVKGKDLRKTSLQKDRRWLCSIDRQSTTRIDRHLTVLIDTHINGRQFLSTSTDETSSISIDCVFIVSNDFSSHRPMRPCRYQSTALHQQRLIVSSLCRSTLSRSSFLLVESEQDLVAKTIKACFIRIPTKRIRTGLGGGNHQERLPAVLLEDKQKELHRRVRCLAMDGDLPTVILSPCFDTRYKFALAFQCHQSEVNQYPVADFMPVLLKSSQSATREEAVEEMNDCRSMKKHWCR</sequence>
<organism evidence="2 3">
    <name type="scientific">Brassica oleracea var. oleracea</name>
    <dbReference type="NCBI Taxonomy" id="109376"/>
    <lineage>
        <taxon>Eukaryota</taxon>
        <taxon>Viridiplantae</taxon>
        <taxon>Streptophyta</taxon>
        <taxon>Embryophyta</taxon>
        <taxon>Tracheophyta</taxon>
        <taxon>Spermatophyta</taxon>
        <taxon>Magnoliopsida</taxon>
        <taxon>eudicotyledons</taxon>
        <taxon>Gunneridae</taxon>
        <taxon>Pentapetalae</taxon>
        <taxon>rosids</taxon>
        <taxon>malvids</taxon>
        <taxon>Brassicales</taxon>
        <taxon>Brassicaceae</taxon>
        <taxon>Brassiceae</taxon>
        <taxon>Brassica</taxon>
    </lineage>
</organism>
<feature type="region of interest" description="Disordered" evidence="1">
    <location>
        <begin position="87"/>
        <end position="114"/>
    </location>
</feature>
<dbReference type="PANTHER" id="PTHR33223">
    <property type="entry name" value="CCHC-TYPE DOMAIN-CONTAINING PROTEIN"/>
    <property type="match status" value="1"/>
</dbReference>